<protein>
    <submittedName>
        <fullName evidence="1">Uncharacterized protein</fullName>
    </submittedName>
</protein>
<feature type="non-terminal residue" evidence="1">
    <location>
        <position position="1"/>
    </location>
</feature>
<gene>
    <name evidence="1" type="ORF">METZ01_LOCUS79702</name>
</gene>
<accession>A0A381UGR8</accession>
<reference evidence="1" key="1">
    <citation type="submission" date="2018-05" db="EMBL/GenBank/DDBJ databases">
        <authorList>
            <person name="Lanie J.A."/>
            <person name="Ng W.-L."/>
            <person name="Kazmierczak K.M."/>
            <person name="Andrzejewski T.M."/>
            <person name="Davidsen T.M."/>
            <person name="Wayne K.J."/>
            <person name="Tettelin H."/>
            <person name="Glass J.I."/>
            <person name="Rusch D."/>
            <person name="Podicherti R."/>
            <person name="Tsui H.-C.T."/>
            <person name="Winkler M.E."/>
        </authorList>
    </citation>
    <scope>NUCLEOTIDE SEQUENCE</scope>
</reference>
<dbReference type="AlphaFoldDB" id="A0A381UGR8"/>
<name>A0A381UGR8_9ZZZZ</name>
<dbReference type="EMBL" id="UINC01006323">
    <property type="protein sequence ID" value="SVA26848.1"/>
    <property type="molecule type" value="Genomic_DNA"/>
</dbReference>
<sequence>LMGAVFLAWLDQAKRLEIREFRPMREWRKFSLEERVSDGILLKGLF</sequence>
<organism evidence="1">
    <name type="scientific">marine metagenome</name>
    <dbReference type="NCBI Taxonomy" id="408172"/>
    <lineage>
        <taxon>unclassified sequences</taxon>
        <taxon>metagenomes</taxon>
        <taxon>ecological metagenomes</taxon>
    </lineage>
</organism>
<feature type="non-terminal residue" evidence="1">
    <location>
        <position position="46"/>
    </location>
</feature>
<evidence type="ECO:0000313" key="1">
    <source>
        <dbReference type="EMBL" id="SVA26848.1"/>
    </source>
</evidence>
<proteinExistence type="predicted"/>